<name>S3CW33_GLAL2</name>
<dbReference type="SUPFAM" id="SSF52743">
    <property type="entry name" value="Subtilisin-like"/>
    <property type="match status" value="1"/>
</dbReference>
<dbReference type="InterPro" id="IPR036770">
    <property type="entry name" value="Ankyrin_rpt-contain_sf"/>
</dbReference>
<dbReference type="Gene3D" id="3.40.50.200">
    <property type="entry name" value="Peptidase S8/S53 domain"/>
    <property type="match status" value="1"/>
</dbReference>
<dbReference type="GeneID" id="19460043"/>
<dbReference type="GO" id="GO:0004252">
    <property type="term" value="F:serine-type endopeptidase activity"/>
    <property type="evidence" value="ECO:0007669"/>
    <property type="project" value="InterPro"/>
</dbReference>
<dbReference type="KEGG" id="glz:GLAREA_00985"/>
<evidence type="ECO:0000256" key="1">
    <source>
        <dbReference type="SAM" id="MobiDB-lite"/>
    </source>
</evidence>
<dbReference type="OMA" id="RTIDYWA"/>
<sequence length="829" mass="93192">MSTPLPFRKRIEPVVKEIREGGGYLKEEDYSADDDDDEDDEHKEKVRLEEITSIHGQIMKFFRNHDNPKADGKAITSLLSQNQRDNIQCVGTSGKNILHSMIERAAPNLRLAVWLLTNFDDLILGQNIDGNTPMYEAIKNDKAKFVHAVLSHSTRVLEALQLPGSDGICLHLAFKPSHTYKKIKKCQHEHVDKMILVLKNASVSGSSKDTETNSQNQFPSILKLKDLKGDTPLHIAIHTISYWMIDSKPPSSDSILPGMKLRARLLIEEFPGAVFEINNAGQYPYQCFGSDEVKECCYEVAEAMKKLYMREFTEEQVIKLFYPEGAYELSIFFDIPHTIDDHLPASLDMWLGHLHFESILKHVDLPNLVMERERNLPTFGTSNSDTAPILDALNGKVEFVKIFDWLRQKGVRTILEISVQDDELNPHCDEAIEVALHGLGVETLNWVKLDLNSDVLFHSAQEVKVLHLYSSGNNDVLRVNRSSFELLPGYITQGRSKTYLNEFAAALNNSSGNRIKVKPKEWRNKAGGYTGPGDDPGPTLRHPWLEVMDAFALALKNNPKHRDLQNRVAGGKSFFKRPDIKDRTIDYWAAPGGRGTQMARLVCRICPAAKLYPIRLDEGSGKDGEREIRLDSALNATDWAMQVPVHIISISWSINIKGCSLEDISNFDNIILAAINKGITIFCAASDSGKMTVKVADNENMPAKVSRSYHHRCCNLEWNSVRRWHQAAKAQPQSGSSLATAIAAGLGALLQYCVIIDGKTKKTDPELLTPDQMTTVLKRLCPTYQKKKFPEVANNPMFRNAGSLEVWTQVLDRVKFIAENCKAVSKEDY</sequence>
<dbReference type="HOGENOM" id="CLU_006016_3_1_1"/>
<dbReference type="eggNOG" id="ENOG502S098">
    <property type="taxonomic scope" value="Eukaryota"/>
</dbReference>
<dbReference type="Gene3D" id="1.25.40.20">
    <property type="entry name" value="Ankyrin repeat-containing domain"/>
    <property type="match status" value="1"/>
</dbReference>
<feature type="compositionally biased region" description="Basic and acidic residues" evidence="1">
    <location>
        <begin position="20"/>
        <end position="29"/>
    </location>
</feature>
<dbReference type="OrthoDB" id="5386278at2759"/>
<organism evidence="2 3">
    <name type="scientific">Glarea lozoyensis (strain ATCC 20868 / MF5171)</name>
    <dbReference type="NCBI Taxonomy" id="1116229"/>
    <lineage>
        <taxon>Eukaryota</taxon>
        <taxon>Fungi</taxon>
        <taxon>Dikarya</taxon>
        <taxon>Ascomycota</taxon>
        <taxon>Pezizomycotina</taxon>
        <taxon>Leotiomycetes</taxon>
        <taxon>Helotiales</taxon>
        <taxon>Helotiaceae</taxon>
        <taxon>Glarea</taxon>
    </lineage>
</organism>
<dbReference type="SUPFAM" id="SSF48403">
    <property type="entry name" value="Ankyrin repeat"/>
    <property type="match status" value="1"/>
</dbReference>
<reference evidence="2 3" key="1">
    <citation type="journal article" date="2013" name="BMC Genomics">
        <title>Genomics-driven discovery of the pneumocandin biosynthetic gene cluster in the fungus Glarea lozoyensis.</title>
        <authorList>
            <person name="Chen L."/>
            <person name="Yue Q."/>
            <person name="Zhang X."/>
            <person name="Xiang M."/>
            <person name="Wang C."/>
            <person name="Li S."/>
            <person name="Che Y."/>
            <person name="Ortiz-Lopez F.J."/>
            <person name="Bills G.F."/>
            <person name="Liu X."/>
            <person name="An Z."/>
        </authorList>
    </citation>
    <scope>NUCLEOTIDE SEQUENCE [LARGE SCALE GENOMIC DNA]</scope>
    <source>
        <strain evidence="3">ATCC 20868 / MF5171</strain>
    </source>
</reference>
<dbReference type="RefSeq" id="XP_008083934.1">
    <property type="nucleotide sequence ID" value="XM_008085743.1"/>
</dbReference>
<dbReference type="Proteomes" id="UP000016922">
    <property type="component" value="Unassembled WGS sequence"/>
</dbReference>
<dbReference type="EMBL" id="KE145367">
    <property type="protein sequence ID" value="EPE29825.1"/>
    <property type="molecule type" value="Genomic_DNA"/>
</dbReference>
<dbReference type="AlphaFoldDB" id="S3CW33"/>
<protein>
    <submittedName>
        <fullName evidence="2">Subtilisin-like protein</fullName>
    </submittedName>
</protein>
<dbReference type="GO" id="GO:0006508">
    <property type="term" value="P:proteolysis"/>
    <property type="evidence" value="ECO:0007669"/>
    <property type="project" value="InterPro"/>
</dbReference>
<keyword evidence="3" id="KW-1185">Reference proteome</keyword>
<evidence type="ECO:0000313" key="3">
    <source>
        <dbReference type="Proteomes" id="UP000016922"/>
    </source>
</evidence>
<feature type="region of interest" description="Disordered" evidence="1">
    <location>
        <begin position="20"/>
        <end position="42"/>
    </location>
</feature>
<gene>
    <name evidence="2" type="ORF">GLAREA_00985</name>
</gene>
<dbReference type="InterPro" id="IPR036852">
    <property type="entry name" value="Peptidase_S8/S53_dom_sf"/>
</dbReference>
<proteinExistence type="predicted"/>
<evidence type="ECO:0000313" key="2">
    <source>
        <dbReference type="EMBL" id="EPE29825.1"/>
    </source>
</evidence>
<accession>S3CW33</accession>
<feature type="compositionally biased region" description="Acidic residues" evidence="1">
    <location>
        <begin position="30"/>
        <end position="41"/>
    </location>
</feature>